<gene>
    <name evidence="3" type="ORF">ACFQO8_09620</name>
</gene>
<reference evidence="4" key="1">
    <citation type="journal article" date="2019" name="Int. J. Syst. Evol. Microbiol.">
        <title>The Global Catalogue of Microorganisms (GCM) 10K type strain sequencing project: providing services to taxonomists for standard genome sequencing and annotation.</title>
        <authorList>
            <consortium name="The Broad Institute Genomics Platform"/>
            <consortium name="The Broad Institute Genome Sequencing Center for Infectious Disease"/>
            <person name="Wu L."/>
            <person name="Ma J."/>
        </authorList>
    </citation>
    <scope>NUCLEOTIDE SEQUENCE [LARGE SCALE GENOMIC DNA]</scope>
    <source>
        <strain evidence="4">CCUG 55590</strain>
    </source>
</reference>
<keyword evidence="1" id="KW-0732">Signal</keyword>
<evidence type="ECO:0000259" key="2">
    <source>
        <dbReference type="Pfam" id="PF16107"/>
    </source>
</evidence>
<feature type="domain" description="DUF4825" evidence="2">
    <location>
        <begin position="26"/>
        <end position="107"/>
    </location>
</feature>
<dbReference type="EMBL" id="JBHTCE010000001">
    <property type="protein sequence ID" value="MFC7390408.1"/>
    <property type="molecule type" value="Genomic_DNA"/>
</dbReference>
<evidence type="ECO:0000313" key="4">
    <source>
        <dbReference type="Proteomes" id="UP001596439"/>
    </source>
</evidence>
<dbReference type="Pfam" id="PF16107">
    <property type="entry name" value="DUF4825"/>
    <property type="match status" value="1"/>
</dbReference>
<dbReference type="InterPro" id="IPR032250">
    <property type="entry name" value="DUF4825"/>
</dbReference>
<dbReference type="Proteomes" id="UP001596439">
    <property type="component" value="Unassembled WGS sequence"/>
</dbReference>
<accession>A0ABW2PLS8</accession>
<name>A0ABW2PLS8_9BACL</name>
<organism evidence="3 4">
    <name type="scientific">Exiguobacterium aestuarii</name>
    <dbReference type="NCBI Taxonomy" id="273527"/>
    <lineage>
        <taxon>Bacteria</taxon>
        <taxon>Bacillati</taxon>
        <taxon>Bacillota</taxon>
        <taxon>Bacilli</taxon>
        <taxon>Bacillales</taxon>
        <taxon>Bacillales Family XII. Incertae Sedis</taxon>
        <taxon>Exiguobacterium</taxon>
    </lineage>
</organism>
<evidence type="ECO:0000256" key="1">
    <source>
        <dbReference type="SAM" id="SignalP"/>
    </source>
</evidence>
<sequence length="154" mass="17670">MKRFCLLLVLVISLAGCTNPEPDAFEYRGSKVGDNAAVVGIAGSLPLHECYQSVELQTKKRPYGLTVRYEDPGMERAEQERLAIRNAAAYFTLIPNAEIVRFAFPNRTYAFSRPEMEAWFGTNFSNIRHENELQQLMNQKLEQLNSNNSYFRRV</sequence>
<protein>
    <submittedName>
        <fullName evidence="3">DUF4825 domain-containing protein</fullName>
    </submittedName>
</protein>
<feature type="chain" id="PRO_5045732468" evidence="1">
    <location>
        <begin position="21"/>
        <end position="154"/>
    </location>
</feature>
<feature type="signal peptide" evidence="1">
    <location>
        <begin position="1"/>
        <end position="20"/>
    </location>
</feature>
<comment type="caution">
    <text evidence="3">The sequence shown here is derived from an EMBL/GenBank/DDBJ whole genome shotgun (WGS) entry which is preliminary data.</text>
</comment>
<evidence type="ECO:0000313" key="3">
    <source>
        <dbReference type="EMBL" id="MFC7390408.1"/>
    </source>
</evidence>
<dbReference type="PROSITE" id="PS51257">
    <property type="entry name" value="PROKAR_LIPOPROTEIN"/>
    <property type="match status" value="1"/>
</dbReference>
<dbReference type="RefSeq" id="WP_214789449.1">
    <property type="nucleotide sequence ID" value="NZ_JANIEL010000001.1"/>
</dbReference>
<keyword evidence="4" id="KW-1185">Reference proteome</keyword>
<proteinExistence type="predicted"/>